<dbReference type="OrthoDB" id="9805202at2"/>
<keyword evidence="7" id="KW-1185">Reference proteome</keyword>
<dbReference type="GO" id="GO:0020037">
    <property type="term" value="F:heme binding"/>
    <property type="evidence" value="ECO:0007669"/>
    <property type="project" value="InterPro"/>
</dbReference>
<organism evidence="6">
    <name type="scientific">Lentimicrobium saccharophilum</name>
    <dbReference type="NCBI Taxonomy" id="1678841"/>
    <lineage>
        <taxon>Bacteria</taxon>
        <taxon>Pseudomonadati</taxon>
        <taxon>Bacteroidota</taxon>
        <taxon>Bacteroidia</taxon>
        <taxon>Bacteroidales</taxon>
        <taxon>Lentimicrobiaceae</taxon>
        <taxon>Lentimicrobium</taxon>
    </lineage>
</organism>
<keyword evidence="6" id="KW-0575">Peroxidase</keyword>
<evidence type="ECO:0000259" key="5">
    <source>
        <dbReference type="Pfam" id="PF03150"/>
    </source>
</evidence>
<gene>
    <name evidence="6" type="ORF">TBC1_111459</name>
</gene>
<dbReference type="GO" id="GO:0004130">
    <property type="term" value="F:cytochrome-c peroxidase activity"/>
    <property type="evidence" value="ECO:0007669"/>
    <property type="project" value="TreeGrafter"/>
</dbReference>
<protein>
    <submittedName>
        <fullName evidence="6">Cytochrome c peroxidase</fullName>
    </submittedName>
</protein>
<keyword evidence="3" id="KW-0560">Oxidoreductase</keyword>
<dbReference type="SUPFAM" id="SSF46626">
    <property type="entry name" value="Cytochrome c"/>
    <property type="match status" value="2"/>
</dbReference>
<evidence type="ECO:0000313" key="7">
    <source>
        <dbReference type="Proteomes" id="UP000053091"/>
    </source>
</evidence>
<sequence length="400" mass="44771">MSQNTFIHLRFLLFVTLFLTGAAGCGDKEPDPDKHKPTPYQIQVPRFFPTLLNIPSDNPMTVEGIELGRYLFYDGRLSGRTHADSLMSCGSCHRQSRNFEPGIDHPVFQGGMTFGLSGAPTPHAPLPLVNLVWNPNGYLWNGLIREDNPDVSRRRLEDLVWMGVVAPHEMSGDTNRTKTLIQNTPGYPELFLKAFGSSTVTMENISKAIAQFVRTLISANSRFDKYMRGELQLTQQELNGFILFTTEEGADCFHCHGSSGNPLFTTNLFYNNGKDTEFNDPRDRYAITGIETDKGAYKATTLRNIALGGPYMHDGRYETLDEVIDFYSHNLKMSPYVNPLMHHIANNGVQLTPVEKAELKAFILSLQDDEFLANPDFSPPAIFPDGSTYGQVSGRFGNLR</sequence>
<dbReference type="EMBL" id="DF968182">
    <property type="protein sequence ID" value="GAP43307.1"/>
    <property type="molecule type" value="Genomic_DNA"/>
</dbReference>
<evidence type="ECO:0000256" key="2">
    <source>
        <dbReference type="ARBA" id="ARBA00022729"/>
    </source>
</evidence>
<evidence type="ECO:0000256" key="1">
    <source>
        <dbReference type="ARBA" id="ARBA00004196"/>
    </source>
</evidence>
<keyword evidence="2 4" id="KW-0732">Signal</keyword>
<dbReference type="InterPro" id="IPR004852">
    <property type="entry name" value="Di-haem_cyt_c_peroxidsae"/>
</dbReference>
<dbReference type="InterPro" id="IPR051395">
    <property type="entry name" value="Cytochrome_c_Peroxidase/MauG"/>
</dbReference>
<dbReference type="PANTHER" id="PTHR30600:SF10">
    <property type="entry name" value="BLL6722 PROTEIN"/>
    <property type="match status" value="1"/>
</dbReference>
<evidence type="ECO:0000313" key="6">
    <source>
        <dbReference type="EMBL" id="GAP43307.1"/>
    </source>
</evidence>
<proteinExistence type="predicted"/>
<evidence type="ECO:0000256" key="3">
    <source>
        <dbReference type="ARBA" id="ARBA00023002"/>
    </source>
</evidence>
<feature type="domain" description="Di-haem cytochrome c peroxidase" evidence="5">
    <location>
        <begin position="63"/>
        <end position="230"/>
    </location>
</feature>
<dbReference type="Pfam" id="PF03150">
    <property type="entry name" value="CCP_MauG"/>
    <property type="match status" value="1"/>
</dbReference>
<name>A0A0S7BXE3_9BACT</name>
<dbReference type="RefSeq" id="WP_062040217.1">
    <property type="nucleotide sequence ID" value="NZ_DF968182.1"/>
</dbReference>
<dbReference type="GO" id="GO:0030313">
    <property type="term" value="C:cell envelope"/>
    <property type="evidence" value="ECO:0007669"/>
    <property type="project" value="UniProtKB-SubCell"/>
</dbReference>
<feature type="signal peptide" evidence="4">
    <location>
        <begin position="1"/>
        <end position="22"/>
    </location>
</feature>
<dbReference type="Proteomes" id="UP000053091">
    <property type="component" value="Unassembled WGS sequence"/>
</dbReference>
<dbReference type="GO" id="GO:0009055">
    <property type="term" value="F:electron transfer activity"/>
    <property type="evidence" value="ECO:0007669"/>
    <property type="project" value="InterPro"/>
</dbReference>
<dbReference type="PANTHER" id="PTHR30600">
    <property type="entry name" value="CYTOCHROME C PEROXIDASE-RELATED"/>
    <property type="match status" value="1"/>
</dbReference>
<comment type="subcellular location">
    <subcellularLocation>
        <location evidence="1">Cell envelope</location>
    </subcellularLocation>
</comment>
<dbReference type="STRING" id="1678841.TBC1_111459"/>
<reference evidence="6" key="1">
    <citation type="journal article" date="2015" name="Genome Announc.">
        <title>Draft Genome Sequence of Bacteroidales Strain TBC1, a Novel Isolate from a Methanogenic Wastewater Treatment System.</title>
        <authorList>
            <person name="Tourlousse D.M."/>
            <person name="Matsuura N."/>
            <person name="Sun L."/>
            <person name="Toyonaga M."/>
            <person name="Kuroda K."/>
            <person name="Ohashi A."/>
            <person name="Cruz R."/>
            <person name="Yamaguchi T."/>
            <person name="Sekiguchi Y."/>
        </authorList>
    </citation>
    <scope>NUCLEOTIDE SEQUENCE [LARGE SCALE GENOMIC DNA]</scope>
    <source>
        <strain evidence="6">TBC1</strain>
    </source>
</reference>
<evidence type="ECO:0000256" key="4">
    <source>
        <dbReference type="SAM" id="SignalP"/>
    </source>
</evidence>
<dbReference type="Gene3D" id="1.10.760.10">
    <property type="entry name" value="Cytochrome c-like domain"/>
    <property type="match status" value="2"/>
</dbReference>
<dbReference type="AlphaFoldDB" id="A0A0S7BXE3"/>
<dbReference type="InterPro" id="IPR036909">
    <property type="entry name" value="Cyt_c-like_dom_sf"/>
</dbReference>
<feature type="chain" id="PRO_5006633261" evidence="4">
    <location>
        <begin position="23"/>
        <end position="400"/>
    </location>
</feature>
<accession>A0A0S7BXE3</accession>